<keyword evidence="3" id="KW-0812">Transmembrane</keyword>
<keyword evidence="9" id="KW-1185">Reference proteome</keyword>
<dbReference type="Proteomes" id="UP000092462">
    <property type="component" value="Unassembled WGS sequence"/>
</dbReference>
<comment type="subcellular location">
    <subcellularLocation>
        <location evidence="1">Membrane</location>
        <topology evidence="1">Single-pass membrane protein</topology>
    </subcellularLocation>
    <subcellularLocation>
        <location evidence="7">Membrane</location>
        <topology evidence="7">Single-pass type II membrane protein</topology>
    </subcellularLocation>
</comment>
<evidence type="ECO:0000256" key="2">
    <source>
        <dbReference type="ARBA" id="ARBA00022679"/>
    </source>
</evidence>
<dbReference type="GO" id="GO:0016020">
    <property type="term" value="C:membrane"/>
    <property type="evidence" value="ECO:0007669"/>
    <property type="project" value="UniProtKB-SubCell"/>
</dbReference>
<dbReference type="EMBL" id="AJVK01061193">
    <property type="status" value="NOT_ANNOTATED_CDS"/>
    <property type="molecule type" value="Genomic_DNA"/>
</dbReference>
<sequence>MISPLEDTHLVIAEVSKNDHSSNGQEDTDDHDGSLSGAGLHLLNLVESLRQQQRKVCALTKREIMMSSEVSALTSDSANAIGKTSQLNNPGLSYEEVLNDDDFQFDMNAHDVMVFLHIQKTGGTSFGKHLVRDLDLKMNIRKYISKLIDCIRGYHFELEQ</sequence>
<evidence type="ECO:0000256" key="6">
    <source>
        <dbReference type="ARBA" id="ARBA00023180"/>
    </source>
</evidence>
<keyword evidence="4" id="KW-1133">Transmembrane helix</keyword>
<proteinExistence type="inferred from homology"/>
<dbReference type="GO" id="GO:0017095">
    <property type="term" value="F:heparan sulfate 6-sulfotransferase activity"/>
    <property type="evidence" value="ECO:0007669"/>
    <property type="project" value="TreeGrafter"/>
</dbReference>
<evidence type="ECO:0000313" key="9">
    <source>
        <dbReference type="Proteomes" id="UP000092462"/>
    </source>
</evidence>
<evidence type="ECO:0000256" key="7">
    <source>
        <dbReference type="RuleBase" id="RU364122"/>
    </source>
</evidence>
<evidence type="ECO:0000313" key="8">
    <source>
        <dbReference type="EnsemblMetazoa" id="PPAI007629-PA"/>
    </source>
</evidence>
<organism evidence="8 9">
    <name type="scientific">Phlebotomus papatasi</name>
    <name type="common">Sandfly</name>
    <dbReference type="NCBI Taxonomy" id="29031"/>
    <lineage>
        <taxon>Eukaryota</taxon>
        <taxon>Metazoa</taxon>
        <taxon>Ecdysozoa</taxon>
        <taxon>Arthropoda</taxon>
        <taxon>Hexapoda</taxon>
        <taxon>Insecta</taxon>
        <taxon>Pterygota</taxon>
        <taxon>Neoptera</taxon>
        <taxon>Endopterygota</taxon>
        <taxon>Diptera</taxon>
        <taxon>Nematocera</taxon>
        <taxon>Psychodoidea</taxon>
        <taxon>Psychodidae</taxon>
        <taxon>Phlebotomus</taxon>
        <taxon>Phlebotomus</taxon>
    </lineage>
</organism>
<name>A0A1B0DHJ5_PHLPP</name>
<dbReference type="InterPro" id="IPR010635">
    <property type="entry name" value="Heparan_SO4-6-sulfoTrfase"/>
</dbReference>
<evidence type="ECO:0000256" key="4">
    <source>
        <dbReference type="ARBA" id="ARBA00022989"/>
    </source>
</evidence>
<keyword evidence="7" id="KW-0735">Signal-anchor</keyword>
<accession>A0A1B0DHJ5</accession>
<reference evidence="8" key="1">
    <citation type="submission" date="2022-08" db="UniProtKB">
        <authorList>
            <consortium name="EnsemblMetazoa"/>
        </authorList>
    </citation>
    <scope>IDENTIFICATION</scope>
    <source>
        <strain evidence="8">Israel</strain>
    </source>
</reference>
<keyword evidence="6" id="KW-0325">Glycoprotein</keyword>
<evidence type="ECO:0000256" key="1">
    <source>
        <dbReference type="ARBA" id="ARBA00004167"/>
    </source>
</evidence>
<dbReference type="PANTHER" id="PTHR12812">
    <property type="entry name" value="HEPARAN SULFATE 6-O-SULFOTRANSFERASE 3"/>
    <property type="match status" value="1"/>
</dbReference>
<dbReference type="AlphaFoldDB" id="A0A1B0DHJ5"/>
<comment type="function">
    <text evidence="7">6-O-sulfation enzyme which catalyzes the transfer of sulfate from 3'-phosphoadenosine 5'-phosphosulfate (PAPS) to position 6 of the N-sulfoglucosamine residue (GlcNS) of heparan sulfate.</text>
</comment>
<dbReference type="EnsemblMetazoa" id="PPAI007629-RA">
    <property type="protein sequence ID" value="PPAI007629-PA"/>
    <property type="gene ID" value="PPAI007629"/>
</dbReference>
<evidence type="ECO:0000256" key="5">
    <source>
        <dbReference type="ARBA" id="ARBA00023136"/>
    </source>
</evidence>
<dbReference type="VEuPathDB" id="VectorBase:PPAPM1_008002"/>
<keyword evidence="2 7" id="KW-0808">Transferase</keyword>
<evidence type="ECO:0000256" key="3">
    <source>
        <dbReference type="ARBA" id="ARBA00022692"/>
    </source>
</evidence>
<dbReference type="EC" id="2.8.2.-" evidence="7"/>
<keyword evidence="5 7" id="KW-0472">Membrane</keyword>
<dbReference type="PANTHER" id="PTHR12812:SF0">
    <property type="entry name" value="HEPARAN-SULFATE 6-O-SULFOTRANSFERASE"/>
    <property type="match status" value="1"/>
</dbReference>
<protein>
    <recommendedName>
        <fullName evidence="7">Heparan-sulfate 6-O-sulfotransferase</fullName>
        <ecNumber evidence="7">2.8.2.-</ecNumber>
    </recommendedName>
</protein>
<comment type="similarity">
    <text evidence="7">Belongs to the sulfotransferase 6 family.</text>
</comment>
<dbReference type="VEuPathDB" id="VectorBase:PPAI007629"/>
<comment type="catalytic activity">
    <reaction evidence="7">
        <text>alpha-D-glucosaminyl-[heparan sulfate](n) + 3'-phosphoadenylyl sulfate = 6-sulfo-alpha-D-glucosaminyl-[heparan sulfate](n) + adenosine 3',5'-bisphosphate + H(+)</text>
        <dbReference type="Rhea" id="RHEA:56604"/>
        <dbReference type="Rhea" id="RHEA-COMP:9830"/>
        <dbReference type="Rhea" id="RHEA-COMP:14621"/>
        <dbReference type="ChEBI" id="CHEBI:15378"/>
        <dbReference type="ChEBI" id="CHEBI:58339"/>
        <dbReference type="ChEBI" id="CHEBI:58343"/>
        <dbReference type="ChEBI" id="CHEBI:58388"/>
        <dbReference type="ChEBI" id="CHEBI:140604"/>
    </reaction>
</comment>